<protein>
    <recommendedName>
        <fullName evidence="4 6">50S ribosomal protein L17</fullName>
    </recommendedName>
</protein>
<reference evidence="7 8" key="1">
    <citation type="journal article" date="2015" name="Genome Announc.">
        <title>Expanding the biotechnology potential of lactobacilli through comparative genomics of 213 strains and associated genera.</title>
        <authorList>
            <person name="Sun Z."/>
            <person name="Harris H.M."/>
            <person name="McCann A."/>
            <person name="Guo C."/>
            <person name="Argimon S."/>
            <person name="Zhang W."/>
            <person name="Yang X."/>
            <person name="Jeffery I.B."/>
            <person name="Cooney J.C."/>
            <person name="Kagawa T.F."/>
            <person name="Liu W."/>
            <person name="Song Y."/>
            <person name="Salvetti E."/>
            <person name="Wrobel A."/>
            <person name="Rasinkangas P."/>
            <person name="Parkhill J."/>
            <person name="Rea M.C."/>
            <person name="O'Sullivan O."/>
            <person name="Ritari J."/>
            <person name="Douillard F.P."/>
            <person name="Paul Ross R."/>
            <person name="Yang R."/>
            <person name="Briner A.E."/>
            <person name="Felis G.E."/>
            <person name="de Vos W.M."/>
            <person name="Barrangou R."/>
            <person name="Klaenhammer T.R."/>
            <person name="Caufield P.W."/>
            <person name="Cui Y."/>
            <person name="Zhang H."/>
            <person name="O'Toole P.W."/>
        </authorList>
    </citation>
    <scope>NUCLEOTIDE SEQUENCE [LARGE SCALE GENOMIC DNA]</scope>
    <source>
        <strain evidence="7 8">DSM 23927</strain>
    </source>
</reference>
<dbReference type="GO" id="GO:0006412">
    <property type="term" value="P:translation"/>
    <property type="evidence" value="ECO:0007669"/>
    <property type="project" value="InterPro"/>
</dbReference>
<gene>
    <name evidence="7" type="ORF">FC34_GL001528</name>
</gene>
<evidence type="ECO:0000256" key="4">
    <source>
        <dbReference type="ARBA" id="ARBA00035494"/>
    </source>
</evidence>
<dbReference type="AlphaFoldDB" id="A0A0R2AVK3"/>
<dbReference type="FunFam" id="3.90.1030.10:FF:000002">
    <property type="entry name" value="50S ribosomal protein L17"/>
    <property type="match status" value="1"/>
</dbReference>
<evidence type="ECO:0000256" key="6">
    <source>
        <dbReference type="RuleBase" id="RU000661"/>
    </source>
</evidence>
<dbReference type="GO" id="GO:0003735">
    <property type="term" value="F:structural constituent of ribosome"/>
    <property type="evidence" value="ECO:0007669"/>
    <property type="project" value="InterPro"/>
</dbReference>
<dbReference type="EMBL" id="AYZQ01000004">
    <property type="protein sequence ID" value="KRM71416.1"/>
    <property type="molecule type" value="Genomic_DNA"/>
</dbReference>
<evidence type="ECO:0000256" key="1">
    <source>
        <dbReference type="ARBA" id="ARBA00008777"/>
    </source>
</evidence>
<dbReference type="PROSITE" id="PS01167">
    <property type="entry name" value="RIBOSOMAL_L17"/>
    <property type="match status" value="1"/>
</dbReference>
<keyword evidence="3 5" id="KW-0687">Ribonucleoprotein</keyword>
<dbReference type="STRING" id="1423727.FC34_GL001528"/>
<dbReference type="Pfam" id="PF01196">
    <property type="entry name" value="Ribosomal_L17"/>
    <property type="match status" value="1"/>
</dbReference>
<organism evidence="7 8">
    <name type="scientific">Lacticaseibacillus brantae DSM 23927</name>
    <dbReference type="NCBI Taxonomy" id="1423727"/>
    <lineage>
        <taxon>Bacteria</taxon>
        <taxon>Bacillati</taxon>
        <taxon>Bacillota</taxon>
        <taxon>Bacilli</taxon>
        <taxon>Lactobacillales</taxon>
        <taxon>Lactobacillaceae</taxon>
        <taxon>Lacticaseibacillus</taxon>
    </lineage>
</organism>
<evidence type="ECO:0000313" key="7">
    <source>
        <dbReference type="EMBL" id="KRM71416.1"/>
    </source>
</evidence>
<dbReference type="PANTHER" id="PTHR14413:SF16">
    <property type="entry name" value="LARGE RIBOSOMAL SUBUNIT PROTEIN BL17M"/>
    <property type="match status" value="1"/>
</dbReference>
<keyword evidence="8" id="KW-1185">Reference proteome</keyword>
<evidence type="ECO:0000313" key="8">
    <source>
        <dbReference type="Proteomes" id="UP000051672"/>
    </source>
</evidence>
<dbReference type="InterPro" id="IPR047859">
    <property type="entry name" value="Ribosomal_bL17_CS"/>
</dbReference>
<sequence length="111" mass="12451">MLRDLTTDLLINERIVTTEARAKEIRSTTEKMITLGKHGDLHSRRQAAAFVRNEVADIREDGDTVVVQSALQKLFSDIAPRYADRKGGYTRIMKTAPRRGDGAPMVIIELV</sequence>
<dbReference type="Proteomes" id="UP000051672">
    <property type="component" value="Unassembled WGS sequence"/>
</dbReference>
<evidence type="ECO:0000256" key="2">
    <source>
        <dbReference type="ARBA" id="ARBA00022980"/>
    </source>
</evidence>
<proteinExistence type="inferred from homology"/>
<dbReference type="NCBIfam" id="TIGR00059">
    <property type="entry name" value="L17"/>
    <property type="match status" value="1"/>
</dbReference>
<dbReference type="PANTHER" id="PTHR14413">
    <property type="entry name" value="RIBOSOMAL PROTEIN L17"/>
    <property type="match status" value="1"/>
</dbReference>
<evidence type="ECO:0000256" key="3">
    <source>
        <dbReference type="ARBA" id="ARBA00023274"/>
    </source>
</evidence>
<evidence type="ECO:0000256" key="5">
    <source>
        <dbReference type="RuleBase" id="RU000660"/>
    </source>
</evidence>
<dbReference type="GO" id="GO:0022625">
    <property type="term" value="C:cytosolic large ribosomal subunit"/>
    <property type="evidence" value="ECO:0007669"/>
    <property type="project" value="TreeGrafter"/>
</dbReference>
<dbReference type="InterPro" id="IPR000456">
    <property type="entry name" value="Ribosomal_bL17"/>
</dbReference>
<name>A0A0R2AVK3_9LACO</name>
<dbReference type="SUPFAM" id="SSF64263">
    <property type="entry name" value="Prokaryotic ribosomal protein L17"/>
    <property type="match status" value="1"/>
</dbReference>
<dbReference type="PATRIC" id="fig|1423727.3.peg.1550"/>
<comment type="caution">
    <text evidence="7">The sequence shown here is derived from an EMBL/GenBank/DDBJ whole genome shotgun (WGS) entry which is preliminary data.</text>
</comment>
<comment type="similarity">
    <text evidence="1 5">Belongs to the bacterial ribosomal protein bL17 family.</text>
</comment>
<accession>A0A0R2AVK3</accession>
<dbReference type="InterPro" id="IPR036373">
    <property type="entry name" value="Ribosomal_bL17_sf"/>
</dbReference>
<keyword evidence="2 5" id="KW-0689">Ribosomal protein</keyword>
<dbReference type="Gene3D" id="3.90.1030.10">
    <property type="entry name" value="Ribosomal protein L17"/>
    <property type="match status" value="1"/>
</dbReference>